<dbReference type="PANTHER" id="PTHR12110">
    <property type="entry name" value="HYDROXYPYRUVATE ISOMERASE"/>
    <property type="match status" value="1"/>
</dbReference>
<dbReference type="InterPro" id="IPR036237">
    <property type="entry name" value="Xyl_isomerase-like_sf"/>
</dbReference>
<gene>
    <name evidence="2" type="ORF">NITHO_3910004</name>
</gene>
<evidence type="ECO:0000259" key="1">
    <source>
        <dbReference type="Pfam" id="PF01261"/>
    </source>
</evidence>
<evidence type="ECO:0000313" key="2">
    <source>
        <dbReference type="EMBL" id="CCF84771.1"/>
    </source>
</evidence>
<dbReference type="SUPFAM" id="SSF51658">
    <property type="entry name" value="Xylose isomerase-like"/>
    <property type="match status" value="1"/>
</dbReference>
<evidence type="ECO:0000313" key="3">
    <source>
        <dbReference type="Proteomes" id="UP000004221"/>
    </source>
</evidence>
<dbReference type="RefSeq" id="WP_008479187.1">
    <property type="nucleotide sequence ID" value="NZ_CAGS01000325.1"/>
</dbReference>
<accession>I4EJA9</accession>
<dbReference type="Pfam" id="PF01261">
    <property type="entry name" value="AP_endonuc_2"/>
    <property type="match status" value="1"/>
</dbReference>
<protein>
    <recommendedName>
        <fullName evidence="1">Xylose isomerase-like TIM barrel domain-containing protein</fullName>
    </recommendedName>
</protein>
<comment type="caution">
    <text evidence="2">The sequence shown here is derived from an EMBL/GenBank/DDBJ whole genome shotgun (WGS) entry which is preliminary data.</text>
</comment>
<dbReference type="EMBL" id="CAGS01000325">
    <property type="protein sequence ID" value="CCF84771.1"/>
    <property type="molecule type" value="Genomic_DNA"/>
</dbReference>
<dbReference type="OrthoDB" id="9792261at2"/>
<dbReference type="InterPro" id="IPR013022">
    <property type="entry name" value="Xyl_isomerase-like_TIM-brl"/>
</dbReference>
<keyword evidence="3" id="KW-1185">Reference proteome</keyword>
<dbReference type="AlphaFoldDB" id="I4EJA9"/>
<dbReference type="InterPro" id="IPR050312">
    <property type="entry name" value="IolE/XylAMocC-like"/>
</dbReference>
<feature type="domain" description="Xylose isomerase-like TIM barrel" evidence="1">
    <location>
        <begin position="35"/>
        <end position="268"/>
    </location>
</feature>
<dbReference type="Gene3D" id="3.20.20.150">
    <property type="entry name" value="Divalent-metal-dependent TIM barrel enzymes"/>
    <property type="match status" value="1"/>
</dbReference>
<organism evidence="2 3">
    <name type="scientific">Nitrolancea hollandica Lb</name>
    <dbReference type="NCBI Taxonomy" id="1129897"/>
    <lineage>
        <taxon>Bacteria</taxon>
        <taxon>Pseudomonadati</taxon>
        <taxon>Thermomicrobiota</taxon>
        <taxon>Thermomicrobia</taxon>
        <taxon>Sphaerobacterales</taxon>
        <taxon>Sphaerobacterineae</taxon>
        <taxon>Sphaerobacteraceae</taxon>
        <taxon>Nitrolancea</taxon>
    </lineage>
</organism>
<reference evidence="2 3" key="1">
    <citation type="journal article" date="2012" name="ISME J.">
        <title>Nitrification expanded: discovery, physiology and genomics of a nitrite-oxidizing bacterium from the phylum Chloroflexi.</title>
        <authorList>
            <person name="Sorokin D.Y."/>
            <person name="Lucker S."/>
            <person name="Vejmelkova D."/>
            <person name="Kostrikina N.A."/>
            <person name="Kleerebezem R."/>
            <person name="Rijpstra W.I."/>
            <person name="Damste J.S."/>
            <person name="Le Paslier D."/>
            <person name="Muyzer G."/>
            <person name="Wagner M."/>
            <person name="van Loosdrecht M.C."/>
            <person name="Daims H."/>
        </authorList>
    </citation>
    <scope>NUCLEOTIDE SEQUENCE [LARGE SCALE GENOMIC DNA]</scope>
    <source>
        <strain evidence="3">none</strain>
    </source>
</reference>
<sequence length="289" mass="32388">MIKLGASIQSIAAEEFTQRPADPRGRLLETIEELATQYQLDAVELFLDGIFLFPEIVDRSLFEDISRLQQRLGIAMTAHLPYAWVDLSSANERMRAASVQTMIDAVEMTAPIDIWSYAIHATGPFGNEVSPNVAKPEQDIWVMLMLRSIERSLSDLRSRLPDAPLAVETMEGFPFEWQAPIVKQLDLGVCCDLAHLTVRGIDPEPFIEQWLPKICQFHVHGVREQQIGVNLRLRRDHHPLGGPGELVDTQRILALLDAKGFEGPVILENLTRADLDLSVPTLRQAAGRI</sequence>
<proteinExistence type="predicted"/>
<name>I4EJA9_9BACT</name>
<dbReference type="NCBIfam" id="NF041277">
    <property type="entry name" value="coba_remo_CbiR"/>
    <property type="match status" value="1"/>
</dbReference>
<dbReference type="Proteomes" id="UP000004221">
    <property type="component" value="Unassembled WGS sequence"/>
</dbReference>